<comment type="caution">
    <text evidence="2">The sequence shown here is derived from an EMBL/GenBank/DDBJ whole genome shotgun (WGS) entry which is preliminary data.</text>
</comment>
<sequence>MTIEHDDVNKKKHVSILNDDIASRINSEKEHIIRPNTKKNFGKMQMAFTLLMGAVVLFGIIYSLISQLH</sequence>
<dbReference type="RefSeq" id="WP_367974763.1">
    <property type="nucleotide sequence ID" value="NZ_JBFPEQ010000001.1"/>
</dbReference>
<name>A0ABV3S3Y3_9LACO</name>
<keyword evidence="1" id="KW-1133">Transmembrane helix</keyword>
<organism evidence="2 3">
    <name type="scientific">Leuconostoc aquikimchii</name>
    <dbReference type="NCBI Taxonomy" id="3236804"/>
    <lineage>
        <taxon>Bacteria</taxon>
        <taxon>Bacillati</taxon>
        <taxon>Bacillota</taxon>
        <taxon>Bacilli</taxon>
        <taxon>Lactobacillales</taxon>
        <taxon>Lactobacillaceae</taxon>
        <taxon>Leuconostoc</taxon>
    </lineage>
</organism>
<keyword evidence="1" id="KW-0812">Transmembrane</keyword>
<accession>A0ABV3S3Y3</accession>
<feature type="transmembrane region" description="Helical" evidence="1">
    <location>
        <begin position="46"/>
        <end position="65"/>
    </location>
</feature>
<protein>
    <submittedName>
        <fullName evidence="2">Uncharacterized protein</fullName>
    </submittedName>
</protein>
<evidence type="ECO:0000313" key="2">
    <source>
        <dbReference type="EMBL" id="MEX0381172.1"/>
    </source>
</evidence>
<dbReference type="Proteomes" id="UP001556617">
    <property type="component" value="Unassembled WGS sequence"/>
</dbReference>
<evidence type="ECO:0000256" key="1">
    <source>
        <dbReference type="SAM" id="Phobius"/>
    </source>
</evidence>
<keyword evidence="1" id="KW-0472">Membrane</keyword>
<evidence type="ECO:0000313" key="3">
    <source>
        <dbReference type="Proteomes" id="UP001556617"/>
    </source>
</evidence>
<reference evidence="2 3" key="1">
    <citation type="submission" date="2024-07" db="EMBL/GenBank/DDBJ databases">
        <authorList>
            <person name="Yun M."/>
        </authorList>
    </citation>
    <scope>NUCLEOTIDE SEQUENCE [LARGE SCALE GENOMIC DNA]</scope>
    <source>
        <strain evidence="2 3">MS01</strain>
    </source>
</reference>
<keyword evidence="3" id="KW-1185">Reference proteome</keyword>
<dbReference type="EMBL" id="JBFPER010000001">
    <property type="protein sequence ID" value="MEX0381172.1"/>
    <property type="molecule type" value="Genomic_DNA"/>
</dbReference>
<gene>
    <name evidence="2" type="ORF">AB3K24_07380</name>
</gene>
<proteinExistence type="predicted"/>